<organism evidence="1">
    <name type="scientific">hydrothermal vent metagenome</name>
    <dbReference type="NCBI Taxonomy" id="652676"/>
    <lineage>
        <taxon>unclassified sequences</taxon>
        <taxon>metagenomes</taxon>
        <taxon>ecological metagenomes</taxon>
    </lineage>
</organism>
<accession>A0A3B0R411</accession>
<dbReference type="EMBL" id="UOEE01000032">
    <property type="protein sequence ID" value="VAV87222.1"/>
    <property type="molecule type" value="Genomic_DNA"/>
</dbReference>
<protein>
    <submittedName>
        <fullName evidence="1">Uncharacterized protein</fullName>
    </submittedName>
</protein>
<proteinExistence type="predicted"/>
<name>A0A3B0R411_9ZZZZ</name>
<gene>
    <name evidence="1" type="ORF">MNBD_ALPHA06-2140</name>
</gene>
<dbReference type="AlphaFoldDB" id="A0A3B0R411"/>
<sequence length="701" mass="71875">MVGISGYEREVTRRHWYSVLVVSSLLFFGLALSPDRAEATEFLVNTATDSDQEVPRVATLSGGGFVIVWEDNSLSSDDPSGKAIRAQRYDATSAPQGVEFLVNTTISDRQSQPSVAALTGGGFVVAWTDRSQSGGDILEDAIRAQRFDATGTKQGAEFLVNTTTPGDQTAPIIAGLLNGGFIIAWTDNGDASGGAIRAQRYNAIGVTQGIEFLVNTTNTGFQATPKAVALTGGGFVIAWIDLSQTGGDTSDFAIRAQRYNNAGTTQGPEFLVNTTTAGNQVSPDVAALNNGGFVIAWEDLGQTSSDPDGDAVLAQRYTATGVPQGVEFLVNTTTANNQFSPNVAALNNGGFIIAWTDGSQTGGDLSGNAVRAQNYDAAGAPQGGEFLVNTTTTSDQEFPSVATLNNGSFVIAWRDSSRTGGDTGSGSAVRADVFSGAGTTLFSSVLPAARTGFFPGGPVVTVFASVINAGSNAATSCVIRIPESDPVSLNYQLTDALNVPTGPGDVPFDIAVGQTRSFILAFTPTATSPGKTIFPDFVCSNANVAPIPGVNTAFLSITNTKGPDILSIGATTSNDGIINILAGGGGVMTASAVNIGTGNIDSSADASVAVTADTGGAGLKVLLQWCEIDSDANCITPLGSTLINTTIGATPKFFAVFAFDQTNGAGIPLDAATARVFLRFRGFVGGTNLSVTSAAVTVATP</sequence>
<evidence type="ECO:0000313" key="1">
    <source>
        <dbReference type="EMBL" id="VAV87222.1"/>
    </source>
</evidence>
<reference evidence="1" key="1">
    <citation type="submission" date="2018-06" db="EMBL/GenBank/DDBJ databases">
        <authorList>
            <person name="Zhirakovskaya E."/>
        </authorList>
    </citation>
    <scope>NUCLEOTIDE SEQUENCE</scope>
</reference>